<sequence>MIRINLLPHREQKKAAHRLRFQVMLGLTLVASLALVVLSYLIIGGRLSHQQQRNDFLQGEISKLDSQIKNIGTLKKQRDDLLSRKQLVERLEQGRNEGVHVFDQLVRQTPDGVYLKSFKQTGNQFTLSGYALSGARVSNYMRSLAQSSVFDAPVLVEVKASSVNGQRANEFTLNCSLREAAPPKTGQPAAAHGAKP</sequence>
<organism evidence="2 3">
    <name type="scientific">Chromobacterium haemolyticum</name>
    <dbReference type="NCBI Taxonomy" id="394935"/>
    <lineage>
        <taxon>Bacteria</taxon>
        <taxon>Pseudomonadati</taxon>
        <taxon>Pseudomonadota</taxon>
        <taxon>Betaproteobacteria</taxon>
        <taxon>Neisseriales</taxon>
        <taxon>Chromobacteriaceae</taxon>
        <taxon>Chromobacterium</taxon>
    </lineage>
</organism>
<reference evidence="2 3" key="1">
    <citation type="submission" date="2017-02" db="EMBL/GenBank/DDBJ databases">
        <title>Chromobacterium haemolyticum H5244.</title>
        <authorList>
            <person name="Gulvik C.A."/>
        </authorList>
    </citation>
    <scope>NUCLEOTIDE SEQUENCE [LARGE SCALE GENOMIC DNA]</scope>
    <source>
        <strain evidence="2 3">H5244</strain>
    </source>
</reference>
<dbReference type="GO" id="GO:0043107">
    <property type="term" value="P:type IV pilus-dependent motility"/>
    <property type="evidence" value="ECO:0007669"/>
    <property type="project" value="TreeGrafter"/>
</dbReference>
<dbReference type="Proteomes" id="UP000192721">
    <property type="component" value="Unassembled WGS sequence"/>
</dbReference>
<keyword evidence="1" id="KW-0812">Transmembrane</keyword>
<evidence type="ECO:0000313" key="2">
    <source>
        <dbReference type="EMBL" id="OQS43763.1"/>
    </source>
</evidence>
<evidence type="ECO:0000256" key="1">
    <source>
        <dbReference type="SAM" id="Phobius"/>
    </source>
</evidence>
<dbReference type="GO" id="GO:0043683">
    <property type="term" value="P:type IV pilus assembly"/>
    <property type="evidence" value="ECO:0007669"/>
    <property type="project" value="TreeGrafter"/>
</dbReference>
<name>A0A1W0D9Y1_9NEIS</name>
<gene>
    <name evidence="2" type="ORF">B0T45_03450</name>
</gene>
<accession>A0A1W0D9Y1</accession>
<feature type="transmembrane region" description="Helical" evidence="1">
    <location>
        <begin position="21"/>
        <end position="43"/>
    </location>
</feature>
<evidence type="ECO:0000313" key="3">
    <source>
        <dbReference type="Proteomes" id="UP000192721"/>
    </source>
</evidence>
<dbReference type="RefSeq" id="WP_043635110.1">
    <property type="nucleotide sequence ID" value="NZ_CP109905.1"/>
</dbReference>
<dbReference type="AlphaFoldDB" id="A0A1W0D9Y1"/>
<dbReference type="InterPro" id="IPR052534">
    <property type="entry name" value="Extracell_DNA_Util/SecSys_Comp"/>
</dbReference>
<keyword evidence="1" id="KW-1133">Transmembrane helix</keyword>
<dbReference type="InterPro" id="IPR007813">
    <property type="entry name" value="PilN"/>
</dbReference>
<dbReference type="PANTHER" id="PTHR40278:SF2">
    <property type="entry name" value="TYPE IV PILUS INNER MEMBRANE COMPONENT PILN"/>
    <property type="match status" value="1"/>
</dbReference>
<proteinExistence type="predicted"/>
<dbReference type="EMBL" id="MUKV01000002">
    <property type="protein sequence ID" value="OQS43763.1"/>
    <property type="molecule type" value="Genomic_DNA"/>
</dbReference>
<keyword evidence="1" id="KW-0472">Membrane</keyword>
<comment type="caution">
    <text evidence="2">The sequence shown here is derived from an EMBL/GenBank/DDBJ whole genome shotgun (WGS) entry which is preliminary data.</text>
</comment>
<dbReference type="Pfam" id="PF05137">
    <property type="entry name" value="PilN"/>
    <property type="match status" value="1"/>
</dbReference>
<dbReference type="PANTHER" id="PTHR40278">
    <property type="entry name" value="DNA UTILIZATION PROTEIN HOFN"/>
    <property type="match status" value="1"/>
</dbReference>
<protein>
    <submittedName>
        <fullName evidence="2">Fimbrial protein</fullName>
    </submittedName>
</protein>